<dbReference type="Proteomes" id="UP000075884">
    <property type="component" value="Unassembled WGS sequence"/>
</dbReference>
<feature type="compositionally biased region" description="Polar residues" evidence="11">
    <location>
        <begin position="1332"/>
        <end position="1348"/>
    </location>
</feature>
<dbReference type="InterPro" id="IPR035952">
    <property type="entry name" value="Rhomboid-like_sf"/>
</dbReference>
<dbReference type="PANTHER" id="PTHR45965">
    <property type="entry name" value="INACTIVE RHOMBOID PROTEIN"/>
    <property type="match status" value="1"/>
</dbReference>
<organism evidence="15 16">
    <name type="scientific">Anopheles dirus</name>
    <dbReference type="NCBI Taxonomy" id="7168"/>
    <lineage>
        <taxon>Eukaryota</taxon>
        <taxon>Metazoa</taxon>
        <taxon>Ecdysozoa</taxon>
        <taxon>Arthropoda</taxon>
        <taxon>Hexapoda</taxon>
        <taxon>Insecta</taxon>
        <taxon>Pterygota</taxon>
        <taxon>Neoptera</taxon>
        <taxon>Endopterygota</taxon>
        <taxon>Diptera</taxon>
        <taxon>Nematocera</taxon>
        <taxon>Culicoidea</taxon>
        <taxon>Culicidae</taxon>
        <taxon>Anophelinae</taxon>
        <taxon>Anopheles</taxon>
    </lineage>
</organism>
<evidence type="ECO:0000256" key="6">
    <source>
        <dbReference type="ARBA" id="ARBA00022989"/>
    </source>
</evidence>
<dbReference type="STRING" id="7168.A0A182NV91"/>
<dbReference type="PRINTS" id="PR01333">
    <property type="entry name" value="2POREKCHANEL"/>
</dbReference>
<evidence type="ECO:0000256" key="5">
    <source>
        <dbReference type="ARBA" id="ARBA00022824"/>
    </source>
</evidence>
<feature type="region of interest" description="Disordered" evidence="11">
    <location>
        <begin position="1"/>
        <end position="22"/>
    </location>
</feature>
<feature type="compositionally biased region" description="Basic and acidic residues" evidence="11">
    <location>
        <begin position="623"/>
        <end position="638"/>
    </location>
</feature>
<dbReference type="GO" id="GO:0004252">
    <property type="term" value="F:serine-type endopeptidase activity"/>
    <property type="evidence" value="ECO:0007669"/>
    <property type="project" value="InterPro"/>
</dbReference>
<dbReference type="GO" id="GO:0042058">
    <property type="term" value="P:regulation of epidermal growth factor receptor signaling pathway"/>
    <property type="evidence" value="ECO:0007669"/>
    <property type="project" value="TreeGrafter"/>
</dbReference>
<keyword evidence="3 10" id="KW-0813">Transport</keyword>
<feature type="compositionally biased region" description="Basic and acidic residues" evidence="11">
    <location>
        <begin position="689"/>
        <end position="714"/>
    </location>
</feature>
<reference evidence="15" key="2">
    <citation type="submission" date="2020-05" db="UniProtKB">
        <authorList>
            <consortium name="EnsemblMetazoa"/>
        </authorList>
    </citation>
    <scope>IDENTIFICATION</scope>
    <source>
        <strain evidence="15">WRAIR2</strain>
    </source>
</reference>
<feature type="compositionally biased region" description="Basic residues" evidence="11">
    <location>
        <begin position="383"/>
        <end position="392"/>
    </location>
</feature>
<feature type="transmembrane region" description="Helical" evidence="12">
    <location>
        <begin position="1078"/>
        <end position="1097"/>
    </location>
</feature>
<feature type="transmembrane region" description="Helical" evidence="12">
    <location>
        <begin position="2270"/>
        <end position="2288"/>
    </location>
</feature>
<accession>A0A182NV91</accession>
<evidence type="ECO:0008006" key="17">
    <source>
        <dbReference type="Google" id="ProtNLM"/>
    </source>
</evidence>
<keyword evidence="16" id="KW-1185">Reference proteome</keyword>
<feature type="compositionally biased region" description="Basic and acidic residues" evidence="11">
    <location>
        <begin position="657"/>
        <end position="674"/>
    </location>
</feature>
<proteinExistence type="inferred from homology"/>
<feature type="compositionally biased region" description="Low complexity" evidence="11">
    <location>
        <begin position="1187"/>
        <end position="1202"/>
    </location>
</feature>
<feature type="transmembrane region" description="Helical" evidence="12">
    <location>
        <begin position="2181"/>
        <end position="2202"/>
    </location>
</feature>
<keyword evidence="4 10" id="KW-0812">Transmembrane</keyword>
<evidence type="ECO:0000256" key="2">
    <source>
        <dbReference type="ARBA" id="ARBA00009045"/>
    </source>
</evidence>
<feature type="transmembrane region" description="Helical" evidence="12">
    <location>
        <begin position="2240"/>
        <end position="2258"/>
    </location>
</feature>
<feature type="compositionally biased region" description="Basic and acidic residues" evidence="11">
    <location>
        <begin position="324"/>
        <end position="334"/>
    </location>
</feature>
<feature type="transmembrane region" description="Helical" evidence="12">
    <location>
        <begin position="2294"/>
        <end position="2314"/>
    </location>
</feature>
<feature type="transmembrane region" description="Helical" evidence="12">
    <location>
        <begin position="790"/>
        <end position="810"/>
    </location>
</feature>
<dbReference type="PANTHER" id="PTHR45965:SF3">
    <property type="entry name" value="INACTIVE RHOMBOID PROTEIN 1"/>
    <property type="match status" value="1"/>
</dbReference>
<dbReference type="GO" id="GO:0050708">
    <property type="term" value="P:regulation of protein secretion"/>
    <property type="evidence" value="ECO:0007669"/>
    <property type="project" value="TreeGrafter"/>
</dbReference>
<dbReference type="Pfam" id="PF07885">
    <property type="entry name" value="Ion_trans_2"/>
    <property type="match status" value="2"/>
</dbReference>
<feature type="compositionally biased region" description="Polar residues" evidence="11">
    <location>
        <begin position="339"/>
        <end position="352"/>
    </location>
</feature>
<evidence type="ECO:0000256" key="8">
    <source>
        <dbReference type="ARBA" id="ARBA00023136"/>
    </source>
</evidence>
<feature type="compositionally biased region" description="Basic residues" evidence="11">
    <location>
        <begin position="607"/>
        <end position="622"/>
    </location>
</feature>
<evidence type="ECO:0000256" key="11">
    <source>
        <dbReference type="SAM" id="MobiDB-lite"/>
    </source>
</evidence>
<reference evidence="16" key="1">
    <citation type="submission" date="2013-03" db="EMBL/GenBank/DDBJ databases">
        <title>The Genome Sequence of Anopheles dirus WRAIR2.</title>
        <authorList>
            <consortium name="The Broad Institute Genomics Platform"/>
            <person name="Neafsey D.E."/>
            <person name="Walton C."/>
            <person name="Walker B."/>
            <person name="Young S.K."/>
            <person name="Zeng Q."/>
            <person name="Gargeya S."/>
            <person name="Fitzgerald M."/>
            <person name="Haas B."/>
            <person name="Abouelleil A."/>
            <person name="Allen A.W."/>
            <person name="Alvarado L."/>
            <person name="Arachchi H.M."/>
            <person name="Berlin A.M."/>
            <person name="Chapman S.B."/>
            <person name="Gainer-Dewar J."/>
            <person name="Goldberg J."/>
            <person name="Griggs A."/>
            <person name="Gujja S."/>
            <person name="Hansen M."/>
            <person name="Howarth C."/>
            <person name="Imamovic A."/>
            <person name="Ireland A."/>
            <person name="Larimer J."/>
            <person name="McCowan C."/>
            <person name="Murphy C."/>
            <person name="Pearson M."/>
            <person name="Poon T.W."/>
            <person name="Priest M."/>
            <person name="Roberts A."/>
            <person name="Saif S."/>
            <person name="Shea T."/>
            <person name="Sisk P."/>
            <person name="Sykes S."/>
            <person name="Wortman J."/>
            <person name="Nusbaum C."/>
            <person name="Birren B."/>
        </authorList>
    </citation>
    <scope>NUCLEOTIDE SEQUENCE [LARGE SCALE GENOMIC DNA]</scope>
    <source>
        <strain evidence="16">WRAIR2</strain>
    </source>
</reference>
<feature type="transmembrane region" description="Helical" evidence="12">
    <location>
        <begin position="911"/>
        <end position="932"/>
    </location>
</feature>
<dbReference type="FunFam" id="1.20.1540.10:FF:000032">
    <property type="entry name" value="inactive rhomboid protein 1"/>
    <property type="match status" value="1"/>
</dbReference>
<dbReference type="InterPro" id="IPR013099">
    <property type="entry name" value="K_chnl_dom"/>
</dbReference>
<feature type="domain" description="Peptidase S54 rhomboid" evidence="13">
    <location>
        <begin position="2172"/>
        <end position="2309"/>
    </location>
</feature>
<feature type="domain" description="Potassium channel" evidence="14">
    <location>
        <begin position="1058"/>
        <end position="1127"/>
    </location>
</feature>
<dbReference type="Gene3D" id="1.20.1540.10">
    <property type="entry name" value="Rhomboid-like"/>
    <property type="match status" value="1"/>
</dbReference>
<name>A0A182NV91_9DIPT</name>
<evidence type="ECO:0000313" key="15">
    <source>
        <dbReference type="EnsemblMetazoa" id="ADIR011592-PA"/>
    </source>
</evidence>
<keyword evidence="6 12" id="KW-1133">Transmembrane helix</keyword>
<feature type="compositionally biased region" description="Basic and acidic residues" evidence="11">
    <location>
        <begin position="521"/>
        <end position="540"/>
    </location>
</feature>
<feature type="compositionally biased region" description="Low complexity" evidence="11">
    <location>
        <begin position="1253"/>
        <end position="1262"/>
    </location>
</feature>
<evidence type="ECO:0000313" key="16">
    <source>
        <dbReference type="Proteomes" id="UP000075884"/>
    </source>
</evidence>
<dbReference type="GO" id="GO:0005267">
    <property type="term" value="F:potassium channel activity"/>
    <property type="evidence" value="ECO:0007669"/>
    <property type="project" value="InterPro"/>
</dbReference>
<keyword evidence="9 10" id="KW-0407">Ion channel</keyword>
<feature type="compositionally biased region" description="Basic and acidic residues" evidence="11">
    <location>
        <begin position="594"/>
        <end position="606"/>
    </location>
</feature>
<dbReference type="SUPFAM" id="SSF81324">
    <property type="entry name" value="Voltage-gated potassium channels"/>
    <property type="match status" value="3"/>
</dbReference>
<dbReference type="InterPro" id="IPR003280">
    <property type="entry name" value="2pore_dom_K_chnl"/>
</dbReference>
<feature type="compositionally biased region" description="Low complexity" evidence="11">
    <location>
        <begin position="1298"/>
        <end position="1307"/>
    </location>
</feature>
<evidence type="ECO:0000259" key="14">
    <source>
        <dbReference type="Pfam" id="PF07885"/>
    </source>
</evidence>
<feature type="transmembrane region" description="Helical" evidence="12">
    <location>
        <begin position="2214"/>
        <end position="2234"/>
    </location>
</feature>
<comment type="similarity">
    <text evidence="10">Belongs to the two pore domain potassium channel (TC 1.A.1.8) family.</text>
</comment>
<feature type="transmembrane region" description="Helical" evidence="12">
    <location>
        <begin position="1103"/>
        <end position="1126"/>
    </location>
</feature>
<feature type="compositionally biased region" description="Basic and acidic residues" evidence="11">
    <location>
        <begin position="1689"/>
        <end position="1700"/>
    </location>
</feature>
<dbReference type="InterPro" id="IPR051512">
    <property type="entry name" value="Inactive_Rhomboid"/>
</dbReference>
<feature type="transmembrane region" description="Helical" evidence="12">
    <location>
        <begin position="144"/>
        <end position="168"/>
    </location>
</feature>
<feature type="region of interest" description="Disordered" evidence="11">
    <location>
        <begin position="2395"/>
        <end position="2421"/>
    </location>
</feature>
<dbReference type="Pfam" id="PF01694">
    <property type="entry name" value="Rhomboid"/>
    <property type="match status" value="1"/>
</dbReference>
<feature type="transmembrane region" description="Helical" evidence="12">
    <location>
        <begin position="1050"/>
        <end position="1071"/>
    </location>
</feature>
<evidence type="ECO:0000256" key="12">
    <source>
        <dbReference type="SAM" id="Phobius"/>
    </source>
</evidence>
<dbReference type="Gene3D" id="1.10.287.70">
    <property type="match status" value="2"/>
</dbReference>
<keyword evidence="5" id="KW-0256">Endoplasmic reticulum</keyword>
<feature type="compositionally biased region" description="Gly residues" evidence="11">
    <location>
        <begin position="2404"/>
        <end position="2417"/>
    </location>
</feature>
<comment type="subcellular location">
    <subcellularLocation>
        <location evidence="1">Endoplasmic reticulum membrane</location>
        <topology evidence="1">Multi-pass membrane protein</topology>
    </subcellularLocation>
</comment>
<dbReference type="VEuPathDB" id="VectorBase:ADIR011592"/>
<dbReference type="EnsemblMetazoa" id="ADIR011592-RA">
    <property type="protein sequence ID" value="ADIR011592-PA"/>
    <property type="gene ID" value="ADIR011592"/>
</dbReference>
<dbReference type="InterPro" id="IPR022764">
    <property type="entry name" value="Peptidase_S54_rhomboid_dom"/>
</dbReference>
<dbReference type="GO" id="GO:0005789">
    <property type="term" value="C:endoplasmic reticulum membrane"/>
    <property type="evidence" value="ECO:0007669"/>
    <property type="project" value="UniProtKB-SubCell"/>
</dbReference>
<evidence type="ECO:0000256" key="3">
    <source>
        <dbReference type="ARBA" id="ARBA00022448"/>
    </source>
</evidence>
<feature type="region of interest" description="Disordered" evidence="11">
    <location>
        <begin position="1241"/>
        <end position="1262"/>
    </location>
</feature>
<keyword evidence="7 10" id="KW-0406">Ion transport</keyword>
<sequence length="2494" mass="277446">MTQDARPTPNAAGPRPRINLTMPPVYVAPSQHTPAKYSPAHYFQQLHHQQQQQQQMLQNPLYQPGPAPGTPGSPTRISLGADGTEQPDYTDYYSMYPAKAGEFMFKQFEGFRDFTVNTAKSGMGVGEKSVFWMYTKITKWSRKWFTHFFLFLILFLYSVAGAALFIAVEGTLAASEVDNPAEVDVANNALNDLADASAAAAAAAAAANVSYELDYVLANVSGTHEKKMETNVNHAKRMLAKNLRILALDREKLENPDPDIWEGRAINLVEEYSAVLYQSYKEGSFENKQNKKTWSFWNAVFYCGTIYTTIAPVVARRRRRVARQLRESTPDPARDGSVGSHSNSCDDQSGSESARGRSTVESSPSSSKKSLIERAIEYGSSHRNKILARKDKKLASAVAPRSRSVPRDEGDVPSSPEIFSLLRRAKRSLSAARKPKTDDSSDGGRISDTEVRKRRERIERFQSERSRESTDGKQGGHLQANLQRFNEERRKFELEKLKFLQEKRELDRMRLRRFEKYREEMLEEQSRKLKAKLQEERSKSIEATPMPPLAPSVAHRSRTPTRAADPMSPSVGKKKILIVPKTRSSSRSASTSEDEGRLSSDEEKKQTIRRRFSPRKPKRPRSVKLEPSTRRSQPRPDHGITSPESELPSDFQPEEEENRHQKQDSPEPNAKEPEMVLTHRKVTAQEALQTEKPEEHEKEPLEKDSKTETVAETNGKLEVETATAEVNGKTHEVEGLKARQRRRPLALYIERPGDVFGWRDLTREWYEMWQDFLDDHPEEIVRMRVQVNHCLFYFAVMVLLCGVGGIAFRLTEGTFESQYKCGVKRVKREFIDQLWLSSHSQREEDWKLSARNRLRKFEEELQIAFEAGMKTYSGNTAWNFVNGVIYSLTVVSTIGYGHISPSTTTGRALTILYAIIGIPIFLIVLADFGKLFTRGIKFMWAYVRRLYYTGSFRKVRKTAQVQEVMKGLNVVYDMVRRPSADNELQGATTTTVVPAVVPPQQPPQPIQPQAPAYRAPSEAQPGASTAIETMPDTPTTPVPETFEIDDEFNLPISVAIVILVAYMLFGANIYCTWENWSFFEAFYFVFISISTIGFGDYVPQHPIYMMCSILYLIFGLALTSMCINVVQLKLSDSFKQASAKIGATIGLQMAEAASQHQHSPVHTPIELAAVHTSTPTSAVNASLKDQTPTLPTRPSSSSGLPLDCDGMSRSRRSSFGHQHYQQQFSVTSTINYDDGLCDGTSGPGLVPTGGTTSSPSRFSESSYSNLGSRLTAYVAQSPAGAGAAAVAPPPAPQPTLPPSSASSVSSVTDRYGGAEDSLRPCCISPAAPPSATNSTVPSDRYSTSSAPTSIIYPEARNGPHHRSMSPGSRTRYPVPERFRDPPASAPPQQTTQPKLDQFGNYLISNAPLITTSESYNYLTSTVHTPVKRYIPTPPPPENFQHETAGGLGASLMAGLMASGGGINIINHPQAGNGSGTLLKTLPYRLKVSKADGLGDDTTDHYATPPRARPVASKCQQPICTFGQPVGGTLGRQSLQPEYSLLRAATPVSIMSEPMVLGHHQVSDEEQCYQCNSLRQATGVHQTTQTSGPISPQPLSISSVSMSDMERQSPLSPPSLAIRQQRLTHKQRVKEYLRRSTSQFFGVDQLHEDYEQQKWEDRQKRFAVRRFGSLKEELPANVRPHGNEPSADVMNDHLTHSDRPDILPAQSQDEPETEQNRRQRFNPYYRHDGSEELLVERKLSVTRMMLNGIVFVVQSLRNRVPRRQKQWSRSFAPAHVALNNDDNDIYDGLTPVQEDEMFFDVPGTGCGNGANVGPGGPPTQEQDLGAAVQDNSHQIYMLETDRSLVSNGWRTRSAEEQLHLQDPAARAGRSNAMFQFFYSQRIPGSILESVLDNSRRPPRHCIKLLRPNALDDRYDYRPFFTYWINTTQILVLLLTLLCYGVGPIGIGFEQKSSQVLVTSLSLQTVQHYEPRNIWIGPRRDDLVHLGSKYAPCMRRDGKIMDLISKTRKQERETACCIRNDDSGCVQSSQADCSVRGLWPTTISTWKKWSPGDSGPGGRISGSVCGLDPKYCDAPASIAPHEWPDDITKWPICRKNNQFTQRFRFKDHTAEHMVCEVIGHPCCMGISGECRITTREYCDFVRGYFHDEASLCSQVSCLNDVCGMFPFIVTDLPDQFYRLFTSLYIHAGIVHLIITVAFQHILLADLERLLGSLRTAIVYIGSGIVGNLTSAIFVPYKAEVGPLPSLAGTLSSLLVLLVLCHWRNLKKPQYAMLKMLFLFCLLFGMGTLPWQQNFTGLISGLLFGTTFTLALTPYLSFTKYSRKGKIKLVWTCFVLYFVLYALIFLVFYLFPTIFSLNFLDGNQISSINDNNGMHDHFNPYDTFNYFNGKNTGDGGSSHGGIMLPGEGRGPGGDVGGGGGRIKDYDRGGGGGGNRYGGNGGGGGGGAISMSGGTIKAINPKYNNINSNGNLNAKSNTHSYKMVAICEKGLCNPRPNA</sequence>
<evidence type="ECO:0000256" key="7">
    <source>
        <dbReference type="ARBA" id="ARBA00023065"/>
    </source>
</evidence>
<feature type="compositionally biased region" description="Pro residues" evidence="11">
    <location>
        <begin position="1287"/>
        <end position="1297"/>
    </location>
</feature>
<dbReference type="SUPFAM" id="SSF144091">
    <property type="entry name" value="Rhomboid-like"/>
    <property type="match status" value="1"/>
</dbReference>
<feature type="region of interest" description="Disordered" evidence="11">
    <location>
        <begin position="521"/>
        <end position="714"/>
    </location>
</feature>
<feature type="transmembrane region" description="Helical" evidence="12">
    <location>
        <begin position="877"/>
        <end position="899"/>
    </location>
</feature>
<feature type="region of interest" description="Disordered" evidence="11">
    <location>
        <begin position="1581"/>
        <end position="1611"/>
    </location>
</feature>
<feature type="region of interest" description="Disordered" evidence="11">
    <location>
        <begin position="1673"/>
        <end position="1721"/>
    </location>
</feature>
<keyword evidence="8 12" id="KW-0472">Membrane</keyword>
<feature type="domain" description="Potassium channel" evidence="14">
    <location>
        <begin position="875"/>
        <end position="933"/>
    </location>
</feature>
<evidence type="ECO:0000256" key="1">
    <source>
        <dbReference type="ARBA" id="ARBA00004477"/>
    </source>
</evidence>
<evidence type="ECO:0000256" key="9">
    <source>
        <dbReference type="ARBA" id="ARBA00023303"/>
    </source>
</evidence>
<feature type="compositionally biased region" description="Polar residues" evidence="11">
    <location>
        <begin position="1581"/>
        <end position="1601"/>
    </location>
</feature>
<feature type="region of interest" description="Disordered" evidence="11">
    <location>
        <begin position="324"/>
        <end position="371"/>
    </location>
</feature>
<feature type="region of interest" description="Disordered" evidence="11">
    <location>
        <begin position="47"/>
        <end position="74"/>
    </location>
</feature>
<feature type="transmembrane region" description="Helical" evidence="12">
    <location>
        <begin position="2326"/>
        <end position="2348"/>
    </location>
</feature>
<feature type="compositionally biased region" description="Low complexity" evidence="11">
    <location>
        <begin position="47"/>
        <end position="58"/>
    </location>
</feature>
<evidence type="ECO:0000256" key="10">
    <source>
        <dbReference type="RuleBase" id="RU003857"/>
    </source>
</evidence>
<feature type="compositionally biased region" description="Low complexity" evidence="11">
    <location>
        <begin position="582"/>
        <end position="591"/>
    </location>
</feature>
<feature type="region of interest" description="Disordered" evidence="11">
    <location>
        <begin position="383"/>
        <end position="484"/>
    </location>
</feature>
<feature type="region of interest" description="Disordered" evidence="11">
    <location>
        <begin position="1178"/>
        <end position="1219"/>
    </location>
</feature>
<feature type="region of interest" description="Disordered" evidence="11">
    <location>
        <begin position="1282"/>
        <end position="1394"/>
    </location>
</feature>
<comment type="similarity">
    <text evidence="2">Belongs to the peptidase S54 family.</text>
</comment>
<evidence type="ECO:0000259" key="13">
    <source>
        <dbReference type="Pfam" id="PF01694"/>
    </source>
</evidence>
<protein>
    <recommendedName>
        <fullName evidence="17">Potassium channel domain-containing protein</fullName>
    </recommendedName>
</protein>
<evidence type="ECO:0000256" key="4">
    <source>
        <dbReference type="ARBA" id="ARBA00022692"/>
    </source>
</evidence>
<feature type="compositionally biased region" description="Basic and acidic residues" evidence="11">
    <location>
        <begin position="445"/>
        <end position="471"/>
    </location>
</feature>